<dbReference type="SUPFAM" id="SSF56935">
    <property type="entry name" value="Porins"/>
    <property type="match status" value="1"/>
</dbReference>
<dbReference type="InterPro" id="IPR036942">
    <property type="entry name" value="Beta-barrel_TonB_sf"/>
</dbReference>
<dbReference type="Proteomes" id="UP000032544">
    <property type="component" value="Unassembled WGS sequence"/>
</dbReference>
<dbReference type="PANTHER" id="PTHR40980">
    <property type="entry name" value="PLUG DOMAIN-CONTAINING PROTEIN"/>
    <property type="match status" value="1"/>
</dbReference>
<evidence type="ECO:0000259" key="5">
    <source>
        <dbReference type="Pfam" id="PF07715"/>
    </source>
</evidence>
<feature type="domain" description="TonB-dependent receptor plug" evidence="5">
    <location>
        <begin position="134"/>
        <end position="221"/>
    </location>
</feature>
<dbReference type="RefSeq" id="WP_045028275.1">
    <property type="nucleotide sequence ID" value="NZ_JRHC01000001.1"/>
</dbReference>
<dbReference type="Gene3D" id="2.60.40.1120">
    <property type="entry name" value="Carboxypeptidase-like, regulatory domain"/>
    <property type="match status" value="1"/>
</dbReference>
<dbReference type="Gene3D" id="2.170.130.10">
    <property type="entry name" value="TonB-dependent receptor, plug domain"/>
    <property type="match status" value="1"/>
</dbReference>
<keyword evidence="2" id="KW-0472">Membrane</keyword>
<feature type="domain" description="Outer membrane protein beta-barrel" evidence="6">
    <location>
        <begin position="426"/>
        <end position="818"/>
    </location>
</feature>
<name>A0A0D8JGK7_9BACT</name>
<dbReference type="InterPro" id="IPR008969">
    <property type="entry name" value="CarboxyPept-like_regulatory"/>
</dbReference>
<evidence type="ECO:0000256" key="1">
    <source>
        <dbReference type="ARBA" id="ARBA00004442"/>
    </source>
</evidence>
<dbReference type="SUPFAM" id="SSF49464">
    <property type="entry name" value="Carboxypeptidase regulatory domain-like"/>
    <property type="match status" value="1"/>
</dbReference>
<feature type="chain" id="PRO_5002330980" description="TonB-dependent receptor" evidence="4">
    <location>
        <begin position="21"/>
        <end position="868"/>
    </location>
</feature>
<reference evidence="7 8" key="1">
    <citation type="submission" date="2014-09" db="EMBL/GenBank/DDBJ databases">
        <title>Draft Genome Sequence of Draconibacterium sp. JN14CK-3.</title>
        <authorList>
            <person name="Dong C."/>
            <person name="Lai Q."/>
            <person name="Shao Z."/>
        </authorList>
    </citation>
    <scope>NUCLEOTIDE SEQUENCE [LARGE SCALE GENOMIC DNA]</scope>
    <source>
        <strain evidence="7 8">JN14CK-3</strain>
    </source>
</reference>
<keyword evidence="4" id="KW-0732">Signal</keyword>
<evidence type="ECO:0000256" key="3">
    <source>
        <dbReference type="ARBA" id="ARBA00023237"/>
    </source>
</evidence>
<organism evidence="7 8">
    <name type="scientific">Draconibacterium sediminis</name>
    <dbReference type="NCBI Taxonomy" id="1544798"/>
    <lineage>
        <taxon>Bacteria</taxon>
        <taxon>Pseudomonadati</taxon>
        <taxon>Bacteroidota</taxon>
        <taxon>Bacteroidia</taxon>
        <taxon>Marinilabiliales</taxon>
        <taxon>Prolixibacteraceae</taxon>
        <taxon>Draconibacterium</taxon>
    </lineage>
</organism>
<sequence>MRKLVTVSLIFIFGSLSAFAQKTAVKGVIIDKSTNESIPYATVALLKAGDENAFAGSVSSENGNFIIEDIPYGTYTMSVSFIGYQSQELPGINLSSGNKNIDLGKIVLEPDVIGIETVEVTAASRTSSNKIDRKTYQASDFETAKGGTAIDVLSKLPSVSVSSDNDISVRGSSDFVVYLNGKPTITSASILLGQIPSENIQNIDIITVPSSRYDAQGKGGIINITTKRNTTSGLTVVATGMLGGTPWKNETDVFSNQKRDNNRINGGLNLNYNMNRISLHGAVNYTNRHNKGIGDIYTYIYQDETQPNSGTYYILDGMGARPKWDENFYTNLGVDFKPGDNSQLSANYQYSRRHTGRTAHYKYDTFFSNSTNGTPIDGTLYELYNPNEIHRKGHFQNVSFDYFWESGNNSALNISFLYENSNLDQTIDNKEFAYDNDRLYYDYNSNEHGNPVFHSYQLDETPLDAYRFEINYQKDFDNESSLNLGAVSELVRLDGIYEYDTVNVNTADFAGYDYFNNTIGLNRDIYAAFAEFSGSANKLKYILGLRVEYLNQNMNVSSTRYFEEVYDVFGEIGRDFNEKEFEQNKLDFFPTLHLSYQVNDVNVLSLAASHRINRPPAKDMAPFLYRRHQEIFEMGDPLLEPEYSWNADLTYNHLFGKHNLSLTGFVRSTSNAIYRVNRLDYSLDNQGGVLLRSFTNAGTQLATGGELGFNFDIMSKVKLFVGGSVYQFSVESNESLFGDQSSSNSVNWDAKTNLNWTIIKPLKFTLDYSYKSGSVTPQGKDLKFQMMNAALNFTPQKLQGWNFYAKMLDVIGTNQAGGFTGATANGMAVFQRDWVYDYEGQIVEIGASFTFNQRKEQTKQRLIGDKYF</sequence>
<evidence type="ECO:0000256" key="2">
    <source>
        <dbReference type="ARBA" id="ARBA00023136"/>
    </source>
</evidence>
<evidence type="ECO:0000313" key="7">
    <source>
        <dbReference type="EMBL" id="KJF45716.1"/>
    </source>
</evidence>
<dbReference type="Gene3D" id="2.40.170.20">
    <property type="entry name" value="TonB-dependent receptor, beta-barrel domain"/>
    <property type="match status" value="1"/>
</dbReference>
<dbReference type="PANTHER" id="PTHR40980:SF4">
    <property type="entry name" value="TONB-DEPENDENT RECEPTOR-LIKE BETA-BARREL DOMAIN-CONTAINING PROTEIN"/>
    <property type="match status" value="1"/>
</dbReference>
<protein>
    <recommendedName>
        <fullName evidence="9">TonB-dependent receptor</fullName>
    </recommendedName>
</protein>
<dbReference type="InterPro" id="IPR041700">
    <property type="entry name" value="OMP_b-brl_3"/>
</dbReference>
<dbReference type="Pfam" id="PF14905">
    <property type="entry name" value="OMP_b-brl_3"/>
    <property type="match status" value="1"/>
</dbReference>
<keyword evidence="8" id="KW-1185">Reference proteome</keyword>
<dbReference type="Pfam" id="PF13620">
    <property type="entry name" value="CarboxypepD_reg"/>
    <property type="match status" value="1"/>
</dbReference>
<comment type="caution">
    <text evidence="7">The sequence shown here is derived from an EMBL/GenBank/DDBJ whole genome shotgun (WGS) entry which is preliminary data.</text>
</comment>
<evidence type="ECO:0000313" key="8">
    <source>
        <dbReference type="Proteomes" id="UP000032544"/>
    </source>
</evidence>
<dbReference type="AlphaFoldDB" id="A0A0D8JGK7"/>
<comment type="subcellular location">
    <subcellularLocation>
        <location evidence="1">Cell outer membrane</location>
    </subcellularLocation>
</comment>
<evidence type="ECO:0000256" key="4">
    <source>
        <dbReference type="SAM" id="SignalP"/>
    </source>
</evidence>
<dbReference type="OrthoDB" id="8764943at2"/>
<evidence type="ECO:0000259" key="6">
    <source>
        <dbReference type="Pfam" id="PF14905"/>
    </source>
</evidence>
<feature type="signal peptide" evidence="4">
    <location>
        <begin position="1"/>
        <end position="20"/>
    </location>
</feature>
<dbReference type="InterPro" id="IPR037066">
    <property type="entry name" value="Plug_dom_sf"/>
</dbReference>
<dbReference type="STRING" id="1544798.LH29_10395"/>
<dbReference type="GO" id="GO:0009279">
    <property type="term" value="C:cell outer membrane"/>
    <property type="evidence" value="ECO:0007669"/>
    <property type="project" value="UniProtKB-SubCell"/>
</dbReference>
<proteinExistence type="predicted"/>
<gene>
    <name evidence="7" type="ORF">LH29_10395</name>
</gene>
<dbReference type="Pfam" id="PF07715">
    <property type="entry name" value="Plug"/>
    <property type="match status" value="1"/>
</dbReference>
<evidence type="ECO:0008006" key="9">
    <source>
        <dbReference type="Google" id="ProtNLM"/>
    </source>
</evidence>
<keyword evidence="3" id="KW-0998">Cell outer membrane</keyword>
<dbReference type="EMBL" id="JRHC01000001">
    <property type="protein sequence ID" value="KJF45716.1"/>
    <property type="molecule type" value="Genomic_DNA"/>
</dbReference>
<dbReference type="InterPro" id="IPR012910">
    <property type="entry name" value="Plug_dom"/>
</dbReference>
<accession>A0A0D8JGK7</accession>